<keyword evidence="1" id="KW-0677">Repeat</keyword>
<organism evidence="3 4">
    <name type="scientific">Lujinxingia litoralis</name>
    <dbReference type="NCBI Taxonomy" id="2211119"/>
    <lineage>
        <taxon>Bacteria</taxon>
        <taxon>Deltaproteobacteria</taxon>
        <taxon>Bradymonadales</taxon>
        <taxon>Lujinxingiaceae</taxon>
        <taxon>Lujinxingia</taxon>
    </lineage>
</organism>
<accession>A0A328C693</accession>
<dbReference type="AlphaFoldDB" id="A0A328C693"/>
<dbReference type="Pfam" id="PF25390">
    <property type="entry name" value="WD40_RLD"/>
    <property type="match status" value="1"/>
</dbReference>
<dbReference type="Proteomes" id="UP000249169">
    <property type="component" value="Unassembled WGS sequence"/>
</dbReference>
<evidence type="ECO:0000259" key="2">
    <source>
        <dbReference type="Pfam" id="PF25390"/>
    </source>
</evidence>
<proteinExistence type="predicted"/>
<evidence type="ECO:0000256" key="1">
    <source>
        <dbReference type="ARBA" id="ARBA00022737"/>
    </source>
</evidence>
<dbReference type="PROSITE" id="PS50012">
    <property type="entry name" value="RCC1_3"/>
    <property type="match status" value="5"/>
</dbReference>
<dbReference type="InterPro" id="IPR000408">
    <property type="entry name" value="Reg_chr_condens"/>
</dbReference>
<dbReference type="SUPFAM" id="SSF50985">
    <property type="entry name" value="RCC1/BLIP-II"/>
    <property type="match status" value="1"/>
</dbReference>
<dbReference type="PRINTS" id="PR00633">
    <property type="entry name" value="RCCNDNSATION"/>
</dbReference>
<dbReference type="PROSITE" id="PS51257">
    <property type="entry name" value="PROKAR_LIPOPROTEIN"/>
    <property type="match status" value="1"/>
</dbReference>
<dbReference type="InterPro" id="IPR058923">
    <property type="entry name" value="RCC1-like_dom"/>
</dbReference>
<dbReference type="PANTHER" id="PTHR22870">
    <property type="entry name" value="REGULATOR OF CHROMOSOME CONDENSATION"/>
    <property type="match status" value="1"/>
</dbReference>
<dbReference type="PANTHER" id="PTHR22870:SF408">
    <property type="entry name" value="OS09G0560450 PROTEIN"/>
    <property type="match status" value="1"/>
</dbReference>
<dbReference type="EMBL" id="QHKO01000003">
    <property type="protein sequence ID" value="RAL23131.1"/>
    <property type="molecule type" value="Genomic_DNA"/>
</dbReference>
<keyword evidence="4" id="KW-1185">Reference proteome</keyword>
<dbReference type="OrthoDB" id="9758365at2"/>
<dbReference type="InterPro" id="IPR051210">
    <property type="entry name" value="Ub_ligase/GEF_domain"/>
</dbReference>
<dbReference type="RefSeq" id="WP_111729659.1">
    <property type="nucleotide sequence ID" value="NZ_QHKO01000003.1"/>
</dbReference>
<evidence type="ECO:0000313" key="3">
    <source>
        <dbReference type="EMBL" id="RAL23131.1"/>
    </source>
</evidence>
<sequence length="599" mass="62288">MSYFRVVFIALTLLAVGCGGDGVATPKDTDITPDADADPDTDTDLPPELTLEISGEEGPFILDPDTGSVTFGVECAPQGCTLDACTLSFEGGEVVTPVECAESIELTTNELNAEGSWTLTVNTSLDEQSTSASKTFDVRYAFDAELQGFATGDHTFSHPPELESFCTREDCTITTSTTCTDGGGDTLECEGLAFPAGVAEVVITVNACATGLEPEHCLPEQVYTFTYEAPTWTQVATGAEHSCGILDDGTLWCWGNNGSGRLGDGSTTQRSQPTRVAGDGVWTQVSAGGQHTCGVKEDGSLWCWGRNNEKQIDPTSGSTLNYVNPHQIGTDTDWVSVAAGTEHTCALTGANALYCWGENSDQQLGTDTPAANQRHRVIINPDDPTPIDTFVAVAAGDAHTCAVTAQGANGWCWGNPANGRLDGVLGASSGPVKVQGAPGAPSSTTLIIAAGGSHSCAVVDVGSENRTYCWGNGDSGQNGHSSAPDVAQVSGFSFSQITAGTEHTCAIAANEAYCWGRADNGRLGFNLTFPPDATSTADPTLITAPREDWTAIAAGREHTCGIAGGIMRCWGLNISGQLGDPAVANQTSTPTPVAWPYTP</sequence>
<reference evidence="3 4" key="1">
    <citation type="submission" date="2018-05" db="EMBL/GenBank/DDBJ databases">
        <title>Lujinxingia marina gen. nov. sp. nov., a new facultative anaerobic member of the class Deltaproteobacteria, and proposal of Lujinxingaceae fam. nov.</title>
        <authorList>
            <person name="Li C.-M."/>
        </authorList>
    </citation>
    <scope>NUCLEOTIDE SEQUENCE [LARGE SCALE GENOMIC DNA]</scope>
    <source>
        <strain evidence="3 4">B210</strain>
    </source>
</reference>
<dbReference type="InterPro" id="IPR009091">
    <property type="entry name" value="RCC1/BLIP-II"/>
</dbReference>
<evidence type="ECO:0000313" key="4">
    <source>
        <dbReference type="Proteomes" id="UP000249169"/>
    </source>
</evidence>
<gene>
    <name evidence="3" type="ORF">DL240_09630</name>
</gene>
<feature type="domain" description="RCC1-like" evidence="2">
    <location>
        <begin position="211"/>
        <end position="559"/>
    </location>
</feature>
<comment type="caution">
    <text evidence="3">The sequence shown here is derived from an EMBL/GenBank/DDBJ whole genome shotgun (WGS) entry which is preliminary data.</text>
</comment>
<dbReference type="Gene3D" id="2.130.10.30">
    <property type="entry name" value="Regulator of chromosome condensation 1/beta-lactamase-inhibitor protein II"/>
    <property type="match status" value="2"/>
</dbReference>
<name>A0A328C693_9DELT</name>
<protein>
    <recommendedName>
        <fullName evidence="2">RCC1-like domain-containing protein</fullName>
    </recommendedName>
</protein>